<sequence>MTRLLTVLAVVATVTASCSSTTDDLGPYDDVLNSSTRKLVVEGDDWTVQAARDCFWLVVGRQATSCRSTRYQVGDVSVGQWRAGSDRFVFVATGSRGVQVGLFTDRRSRAEIVVHPLDDIGLAVVELEPGEEPWGVQVLDADGALLSAVSLVER</sequence>
<proteinExistence type="predicted"/>
<protein>
    <submittedName>
        <fullName evidence="1">Unannotated protein</fullName>
    </submittedName>
</protein>
<dbReference type="AlphaFoldDB" id="A0A6J6D5T5"/>
<name>A0A6J6D5T5_9ZZZZ</name>
<accession>A0A6J6D5T5</accession>
<dbReference type="PROSITE" id="PS51257">
    <property type="entry name" value="PROKAR_LIPOPROTEIN"/>
    <property type="match status" value="1"/>
</dbReference>
<gene>
    <name evidence="1" type="ORF">UFOPK1493_01655</name>
</gene>
<evidence type="ECO:0000313" key="1">
    <source>
        <dbReference type="EMBL" id="CAB4559321.1"/>
    </source>
</evidence>
<reference evidence="1" key="1">
    <citation type="submission" date="2020-05" db="EMBL/GenBank/DDBJ databases">
        <authorList>
            <person name="Chiriac C."/>
            <person name="Salcher M."/>
            <person name="Ghai R."/>
            <person name="Kavagutti S V."/>
        </authorList>
    </citation>
    <scope>NUCLEOTIDE SEQUENCE</scope>
</reference>
<dbReference type="EMBL" id="CAEZSR010000053">
    <property type="protein sequence ID" value="CAB4559321.1"/>
    <property type="molecule type" value="Genomic_DNA"/>
</dbReference>
<organism evidence="1">
    <name type="scientific">freshwater metagenome</name>
    <dbReference type="NCBI Taxonomy" id="449393"/>
    <lineage>
        <taxon>unclassified sequences</taxon>
        <taxon>metagenomes</taxon>
        <taxon>ecological metagenomes</taxon>
    </lineage>
</organism>